<organism evidence="2 5">
    <name type="scientific">Streptomyces acidiscabies</name>
    <dbReference type="NCBI Taxonomy" id="42234"/>
    <lineage>
        <taxon>Bacteria</taxon>
        <taxon>Bacillati</taxon>
        <taxon>Actinomycetota</taxon>
        <taxon>Actinomycetes</taxon>
        <taxon>Kitasatosporales</taxon>
        <taxon>Streptomycetaceae</taxon>
        <taxon>Streptomyces</taxon>
    </lineage>
</organism>
<feature type="chain" id="PRO_5042812374" evidence="1">
    <location>
        <begin position="21"/>
        <end position="55"/>
    </location>
</feature>
<evidence type="ECO:0000313" key="3">
    <source>
        <dbReference type="EMBL" id="MDX3024853.1"/>
    </source>
</evidence>
<keyword evidence="4" id="KW-1185">Reference proteome</keyword>
<dbReference type="AlphaFoldDB" id="A0AAP6EKI9"/>
<gene>
    <name evidence="2" type="ORF">PV399_38920</name>
    <name evidence="3" type="ORF">PV666_44370</name>
</gene>
<feature type="signal peptide" evidence="1">
    <location>
        <begin position="1"/>
        <end position="20"/>
    </location>
</feature>
<evidence type="ECO:0000313" key="4">
    <source>
        <dbReference type="Proteomes" id="UP001272987"/>
    </source>
</evidence>
<reference evidence="2 4" key="1">
    <citation type="journal article" date="2023" name="Microb. Genom.">
        <title>Mesoterricola silvestris gen. nov., sp. nov., Mesoterricola sediminis sp. nov., Geothrix oryzae sp. nov., Geothrix edaphica sp. nov., Geothrix rubra sp. nov., and Geothrix limicola sp. nov., six novel members of Acidobacteriota isolated from soils.</title>
        <authorList>
            <person name="Weisberg A.J."/>
            <person name="Pearce E."/>
            <person name="Kramer C.G."/>
            <person name="Chang J.H."/>
            <person name="Clarke C.R."/>
        </authorList>
    </citation>
    <scope>NUCLEOTIDE SEQUENCE</scope>
    <source>
        <strain evidence="3 4">NB05-1H</strain>
        <strain evidence="2">NRRL_B-16521</strain>
    </source>
</reference>
<comment type="caution">
    <text evidence="2">The sequence shown here is derived from an EMBL/GenBank/DDBJ whole genome shotgun (WGS) entry which is preliminary data.</text>
</comment>
<name>A0AAP6EKI9_9ACTN</name>
<proteinExistence type="predicted"/>
<keyword evidence="1" id="KW-0732">Signal</keyword>
<evidence type="ECO:0000256" key="1">
    <source>
        <dbReference type="SAM" id="SignalP"/>
    </source>
</evidence>
<dbReference type="Proteomes" id="UP001282288">
    <property type="component" value="Unassembled WGS sequence"/>
</dbReference>
<dbReference type="RefSeq" id="WP_158002842.1">
    <property type="nucleotide sequence ID" value="NZ_CP122369.1"/>
</dbReference>
<accession>A0AAP6EKI9</accession>
<dbReference type="Proteomes" id="UP001272987">
    <property type="component" value="Unassembled WGS sequence"/>
</dbReference>
<dbReference type="EMBL" id="JARAWP010000039">
    <property type="protein sequence ID" value="MDX3024853.1"/>
    <property type="molecule type" value="Genomic_DNA"/>
</dbReference>
<dbReference type="EMBL" id="JARAWC010000044">
    <property type="protein sequence ID" value="MDX2965645.1"/>
    <property type="molecule type" value="Genomic_DNA"/>
</dbReference>
<protein>
    <submittedName>
        <fullName evidence="2">Uncharacterized protein</fullName>
    </submittedName>
</protein>
<dbReference type="GeneID" id="69812435"/>
<evidence type="ECO:0000313" key="5">
    <source>
        <dbReference type="Proteomes" id="UP001282288"/>
    </source>
</evidence>
<evidence type="ECO:0000313" key="2">
    <source>
        <dbReference type="EMBL" id="MDX2965645.1"/>
    </source>
</evidence>
<sequence length="55" mass="5653">MRLPATLLTASACALTASDAAVPTAGATKLADTVFRRASEPPSLRLQLLVLSQVS</sequence>